<keyword evidence="3" id="KW-0238">DNA-binding</keyword>
<dbReference type="SUPFAM" id="SSF55681">
    <property type="entry name" value="Class II aaRS and biotin synthetases"/>
    <property type="match status" value="1"/>
</dbReference>
<dbReference type="GO" id="GO:0005737">
    <property type="term" value="C:cytoplasm"/>
    <property type="evidence" value="ECO:0007669"/>
    <property type="project" value="TreeGrafter"/>
</dbReference>
<dbReference type="EC" id="6.3.4.15" evidence="3"/>
<dbReference type="PROSITE" id="PS51733">
    <property type="entry name" value="BPL_LPL_CATALYTIC"/>
    <property type="match status" value="1"/>
</dbReference>
<dbReference type="GO" id="GO:0004077">
    <property type="term" value="F:biotin--[biotin carboxyl-carrier protein] ligase activity"/>
    <property type="evidence" value="ECO:0007669"/>
    <property type="project" value="UniProtKB-UniRule"/>
</dbReference>
<dbReference type="PANTHER" id="PTHR12835">
    <property type="entry name" value="BIOTIN PROTEIN LIGASE"/>
    <property type="match status" value="1"/>
</dbReference>
<evidence type="ECO:0000256" key="3">
    <source>
        <dbReference type="HAMAP-Rule" id="MF_00978"/>
    </source>
</evidence>
<dbReference type="GO" id="GO:0016740">
    <property type="term" value="F:transferase activity"/>
    <property type="evidence" value="ECO:0007669"/>
    <property type="project" value="UniProtKB-ARBA"/>
</dbReference>
<dbReference type="CDD" id="cd00090">
    <property type="entry name" value="HTH_ARSR"/>
    <property type="match status" value="1"/>
</dbReference>
<feature type="domain" description="BPL/LPL catalytic" evidence="4">
    <location>
        <begin position="67"/>
        <end position="255"/>
    </location>
</feature>
<dbReference type="OrthoDB" id="9807064at2"/>
<evidence type="ECO:0000313" key="6">
    <source>
        <dbReference type="Proteomes" id="UP000432715"/>
    </source>
</evidence>
<dbReference type="Pfam" id="PF02237">
    <property type="entry name" value="BPL_C"/>
    <property type="match status" value="1"/>
</dbReference>
<dbReference type="InterPro" id="IPR036388">
    <property type="entry name" value="WH-like_DNA-bd_sf"/>
</dbReference>
<dbReference type="Pfam" id="PF03099">
    <property type="entry name" value="BPL_LplA_LipB"/>
    <property type="match status" value="1"/>
</dbReference>
<dbReference type="InterPro" id="IPR004408">
    <property type="entry name" value="Biotin_CoA_COase_ligase"/>
</dbReference>
<evidence type="ECO:0000256" key="1">
    <source>
        <dbReference type="ARBA" id="ARBA00022598"/>
    </source>
</evidence>
<dbReference type="SUPFAM" id="SSF46785">
    <property type="entry name" value="Winged helix' DNA-binding domain"/>
    <property type="match status" value="1"/>
</dbReference>
<organism evidence="5 6">
    <name type="scientific">Alkaliphilus pronyensis</name>
    <dbReference type="NCBI Taxonomy" id="1482732"/>
    <lineage>
        <taxon>Bacteria</taxon>
        <taxon>Bacillati</taxon>
        <taxon>Bacillota</taxon>
        <taxon>Clostridia</taxon>
        <taxon>Peptostreptococcales</taxon>
        <taxon>Natronincolaceae</taxon>
        <taxon>Alkaliphilus</taxon>
    </lineage>
</organism>
<comment type="function">
    <text evidence="3">Acts both as a biotin--[acetyl-CoA-carboxylase] ligase and a repressor.</text>
</comment>
<dbReference type="HAMAP" id="MF_00978">
    <property type="entry name" value="Bifunct_BirA"/>
    <property type="match status" value="1"/>
</dbReference>
<dbReference type="InterPro" id="IPR030855">
    <property type="entry name" value="Bifunct_BirA"/>
</dbReference>
<evidence type="ECO:0000313" key="5">
    <source>
        <dbReference type="EMBL" id="KAB3532394.1"/>
    </source>
</evidence>
<dbReference type="GO" id="GO:0009249">
    <property type="term" value="P:protein lipoylation"/>
    <property type="evidence" value="ECO:0007669"/>
    <property type="project" value="UniProtKB-ARBA"/>
</dbReference>
<dbReference type="InterPro" id="IPR036390">
    <property type="entry name" value="WH_DNA-bd_sf"/>
</dbReference>
<dbReference type="NCBIfam" id="TIGR00121">
    <property type="entry name" value="birA_ligase"/>
    <property type="match status" value="1"/>
</dbReference>
<accession>A0A6I0F8M9</accession>
<dbReference type="InterPro" id="IPR004143">
    <property type="entry name" value="BPL_LPL_catalytic"/>
</dbReference>
<keyword evidence="3" id="KW-0678">Repressor</keyword>
<dbReference type="AlphaFoldDB" id="A0A6I0F8M9"/>
<evidence type="ECO:0000256" key="2">
    <source>
        <dbReference type="ARBA" id="ARBA00023267"/>
    </source>
</evidence>
<evidence type="ECO:0000259" key="4">
    <source>
        <dbReference type="PROSITE" id="PS51733"/>
    </source>
</evidence>
<dbReference type="Gene3D" id="1.10.10.10">
    <property type="entry name" value="Winged helix-like DNA-binding domain superfamily/Winged helix DNA-binding domain"/>
    <property type="match status" value="1"/>
</dbReference>
<feature type="DNA-binding region" description="H-T-H motif" evidence="3">
    <location>
        <begin position="19"/>
        <end position="38"/>
    </location>
</feature>
<proteinExistence type="inferred from homology"/>
<dbReference type="InterPro" id="IPR003142">
    <property type="entry name" value="BPL_C"/>
</dbReference>
<dbReference type="GO" id="GO:0006355">
    <property type="term" value="P:regulation of DNA-templated transcription"/>
    <property type="evidence" value="ECO:0007669"/>
    <property type="project" value="UniProtKB-UniRule"/>
</dbReference>
<comment type="similarity">
    <text evidence="3">Belongs to the biotin--protein ligase family.</text>
</comment>
<dbReference type="InterPro" id="IPR045864">
    <property type="entry name" value="aa-tRNA-synth_II/BPL/LPL"/>
</dbReference>
<feature type="binding site" evidence="3">
    <location>
        <begin position="117"/>
        <end position="119"/>
    </location>
    <ligand>
        <name>biotin</name>
        <dbReference type="ChEBI" id="CHEBI:57586"/>
    </ligand>
</feature>
<dbReference type="GO" id="GO:0005524">
    <property type="term" value="F:ATP binding"/>
    <property type="evidence" value="ECO:0007669"/>
    <property type="project" value="UniProtKB-UniRule"/>
</dbReference>
<dbReference type="GO" id="GO:0003677">
    <property type="term" value="F:DNA binding"/>
    <property type="evidence" value="ECO:0007669"/>
    <property type="project" value="UniProtKB-UniRule"/>
</dbReference>
<dbReference type="EMBL" id="WBZC01000049">
    <property type="protein sequence ID" value="KAB3532394.1"/>
    <property type="molecule type" value="Genomic_DNA"/>
</dbReference>
<keyword evidence="1 3" id="KW-0436">Ligase</keyword>
<dbReference type="PANTHER" id="PTHR12835:SF5">
    <property type="entry name" value="BIOTIN--PROTEIN LIGASE"/>
    <property type="match status" value="1"/>
</dbReference>
<keyword evidence="3" id="KW-0805">Transcription regulation</keyword>
<keyword evidence="3" id="KW-0804">Transcription</keyword>
<dbReference type="Gene3D" id="3.30.930.10">
    <property type="entry name" value="Bira Bifunctional Protein, Domain 2"/>
    <property type="match status" value="1"/>
</dbReference>
<feature type="binding site" evidence="3">
    <location>
        <position position="184"/>
    </location>
    <ligand>
        <name>biotin</name>
        <dbReference type="ChEBI" id="CHEBI:57586"/>
    </ligand>
</feature>
<comment type="catalytic activity">
    <reaction evidence="3">
        <text>biotin + L-lysyl-[protein] + ATP = N(6)-biotinyl-L-lysyl-[protein] + AMP + diphosphate + H(+)</text>
        <dbReference type="Rhea" id="RHEA:11756"/>
        <dbReference type="Rhea" id="RHEA-COMP:9752"/>
        <dbReference type="Rhea" id="RHEA-COMP:10505"/>
        <dbReference type="ChEBI" id="CHEBI:15378"/>
        <dbReference type="ChEBI" id="CHEBI:29969"/>
        <dbReference type="ChEBI" id="CHEBI:30616"/>
        <dbReference type="ChEBI" id="CHEBI:33019"/>
        <dbReference type="ChEBI" id="CHEBI:57586"/>
        <dbReference type="ChEBI" id="CHEBI:83144"/>
        <dbReference type="ChEBI" id="CHEBI:456215"/>
        <dbReference type="EC" id="6.3.4.15"/>
    </reaction>
</comment>
<dbReference type="InterPro" id="IPR011991">
    <property type="entry name" value="ArsR-like_HTH"/>
</dbReference>
<comment type="caution">
    <text evidence="5">The sequence shown here is derived from an EMBL/GenBank/DDBJ whole genome shotgun (WGS) entry which is preliminary data.</text>
</comment>
<keyword evidence="3" id="KW-0547">Nucleotide-binding</keyword>
<dbReference type="InterPro" id="IPR013196">
    <property type="entry name" value="HTH_11"/>
</dbReference>
<reference evidence="5 6" key="1">
    <citation type="submission" date="2019-10" db="EMBL/GenBank/DDBJ databases">
        <title>Alkaliphilus serpentinus sp. nov. and Alkaliphilus pronyensis sp. nov., two novel anaerobic alkaliphilic species isolated from the serpentinized-hosted hydrothermal field of the Prony Bay (New Caledonia).</title>
        <authorList>
            <person name="Postec A."/>
        </authorList>
    </citation>
    <scope>NUCLEOTIDE SEQUENCE [LARGE SCALE GENOMIC DNA]</scope>
    <source>
        <strain evidence="5 6">LacV</strain>
    </source>
</reference>
<dbReference type="Proteomes" id="UP000432715">
    <property type="component" value="Unassembled WGS sequence"/>
</dbReference>
<protein>
    <recommendedName>
        <fullName evidence="3">Bifunctional ligase/repressor BirA</fullName>
    </recommendedName>
    <alternativeName>
        <fullName evidence="3">Biotin--[acetyl-CoA-carboxylase] ligase</fullName>
        <ecNumber evidence="3">6.3.4.15</ecNumber>
    </alternativeName>
    <alternativeName>
        <fullName evidence="3">Biotin--protein ligase</fullName>
    </alternativeName>
    <alternativeName>
        <fullName evidence="3">Biotin-[acetyl-CoA carboxylase] synthetase</fullName>
    </alternativeName>
</protein>
<dbReference type="RefSeq" id="WP_151861875.1">
    <property type="nucleotide sequence ID" value="NZ_WBZC01000049.1"/>
</dbReference>
<dbReference type="Gene3D" id="2.30.30.100">
    <property type="match status" value="1"/>
</dbReference>
<feature type="binding site" evidence="3">
    <location>
        <position position="113"/>
    </location>
    <ligand>
        <name>biotin</name>
        <dbReference type="ChEBI" id="CHEBI:57586"/>
    </ligand>
</feature>
<keyword evidence="6" id="KW-1185">Reference proteome</keyword>
<name>A0A6I0F8M9_9FIRM</name>
<feature type="binding site" evidence="3">
    <location>
        <begin position="90"/>
        <end position="92"/>
    </location>
    <ligand>
        <name>biotin</name>
        <dbReference type="ChEBI" id="CHEBI:57586"/>
    </ligand>
</feature>
<sequence length="326" mass="36109">MKNKILQELMDQQGQYISGEALAEKCKVSRTAIWKHINNLRKLGYIIETANKKGYRLLENNSLLLPAEIQKHLTTKEIGKNIIHFNSIDSTNSYAKGIADKTPSGTLIISEEQLSGRGRLGREWESPKGDGIWMTLILKPKFPPSEGGKLTQIAAASVWQGINKVLGLKSLIKWPNDIVINGKKVCGILTEMSAELNQLHYLIVGIGINVNNEAFHNTIADKATSLFLEKGEKINRRALLCEILNAFELLYDSFVKEGTLKESLNICRNNSAILGKEVIIQQGANQAKAKAVDITEEGLLEVLTEEGKKTEILTGEVSIRGEKGYI</sequence>
<keyword evidence="3" id="KW-0067">ATP-binding</keyword>
<dbReference type="Pfam" id="PF08279">
    <property type="entry name" value="HTH_11"/>
    <property type="match status" value="1"/>
</dbReference>
<keyword evidence="2 3" id="KW-0092">Biotin</keyword>
<gene>
    <name evidence="3" type="primary">birA</name>
    <name evidence="5" type="ORF">F8154_12070</name>
</gene>
<dbReference type="CDD" id="cd16442">
    <property type="entry name" value="BPL"/>
    <property type="match status" value="1"/>
</dbReference>